<evidence type="ECO:0000313" key="2">
    <source>
        <dbReference type="Proteomes" id="UP000176944"/>
    </source>
</evidence>
<dbReference type="EMBL" id="CP017708">
    <property type="protein sequence ID" value="AOY78992.1"/>
    <property type="molecule type" value="Genomic_DNA"/>
</dbReference>
<name>A0A1D9FUD5_MOOP1</name>
<protein>
    <recommendedName>
        <fullName evidence="3">CRISPR type III-B/RAMP module-associated protein Cmr5</fullName>
    </recommendedName>
</protein>
<evidence type="ECO:0000313" key="1">
    <source>
        <dbReference type="EMBL" id="AOY78992.1"/>
    </source>
</evidence>
<accession>A0A1D9FUD5</accession>
<dbReference type="AlphaFoldDB" id="A0A1D9FUD5"/>
<evidence type="ECO:0008006" key="3">
    <source>
        <dbReference type="Google" id="ProtNLM"/>
    </source>
</evidence>
<organism evidence="1 2">
    <name type="scientific">Moorena producens (strain JHB)</name>
    <dbReference type="NCBI Taxonomy" id="1454205"/>
    <lineage>
        <taxon>Bacteria</taxon>
        <taxon>Bacillati</taxon>
        <taxon>Cyanobacteriota</taxon>
        <taxon>Cyanophyceae</taxon>
        <taxon>Coleofasciculales</taxon>
        <taxon>Coleofasciculaceae</taxon>
        <taxon>Moorena</taxon>
    </lineage>
</organism>
<gene>
    <name evidence="1" type="ORF">BJP36_02815</name>
</gene>
<proteinExistence type="predicted"/>
<sequence length="160" mass="18338">MMFDPRTLSKYAYEALKDLRSRYDNALENKDIKSQDYKQHLQEQKSQAVELYTYVATWGLMRLKGEEIALDKWDPQKPPTIGQRTTKSQEGKREVIESYFRSLENVPGVGNLVNEDGLATLNTMKHDQYLGLTGVALAIAQEFSFWADAVYHDIKPGESD</sequence>
<dbReference type="Proteomes" id="UP000176944">
    <property type="component" value="Chromosome"/>
</dbReference>
<reference evidence="2" key="1">
    <citation type="submission" date="2016-10" db="EMBL/GenBank/DDBJ databases">
        <title>Comparative genomics uncovers the prolific and rare metabolic potential of the cyanobacterial genus Moorea.</title>
        <authorList>
            <person name="Leao T."/>
            <person name="Castelao G."/>
            <person name="Korobeynikov A."/>
            <person name="Monroe E.A."/>
            <person name="Podell S."/>
            <person name="Glukhov E."/>
            <person name="Allen E."/>
            <person name="Gerwick W.H."/>
            <person name="Gerwick L."/>
        </authorList>
    </citation>
    <scope>NUCLEOTIDE SEQUENCE [LARGE SCALE GENOMIC DNA]</scope>
    <source>
        <strain evidence="2">JHB</strain>
    </source>
</reference>